<dbReference type="RefSeq" id="WP_075946988.1">
    <property type="nucleotide sequence ID" value="NZ_LT629709.1"/>
</dbReference>
<dbReference type="EMBL" id="VZPS01000006">
    <property type="protein sequence ID" value="KAB0485736.1"/>
    <property type="molecule type" value="Genomic_DNA"/>
</dbReference>
<evidence type="ECO:0000259" key="1">
    <source>
        <dbReference type="Pfam" id="PF06527"/>
    </source>
</evidence>
<evidence type="ECO:0000313" key="2">
    <source>
        <dbReference type="EMBL" id="KAB0485736.1"/>
    </source>
</evidence>
<reference evidence="2 7" key="4">
    <citation type="submission" date="2019-09" db="EMBL/GenBank/DDBJ databases">
        <title>Draft genome sequences of 48 bacterial type strains from the CCUG.</title>
        <authorList>
            <person name="Tunovic T."/>
            <person name="Pineiro-Iglesias B."/>
            <person name="Unosson C."/>
            <person name="Inganas E."/>
            <person name="Ohlen M."/>
            <person name="Cardew S."/>
            <person name="Jensie-Markopoulos S."/>
            <person name="Salva-Serra F."/>
            <person name="Jaen-Luchoro D."/>
            <person name="Karlsson R."/>
            <person name="Svensson-Stadler L."/>
            <person name="Chun J."/>
            <person name="Moore E."/>
        </authorList>
    </citation>
    <scope>NUCLEOTIDE SEQUENCE [LARGE SCALE GENOMIC DNA]</scope>
    <source>
        <strain evidence="2 7">CCUG 53116</strain>
    </source>
</reference>
<evidence type="ECO:0000313" key="5">
    <source>
        <dbReference type="Proteomes" id="UP000186756"/>
    </source>
</evidence>
<feature type="domain" description="TniQ" evidence="1">
    <location>
        <begin position="3"/>
        <end position="138"/>
    </location>
</feature>
<dbReference type="AlphaFoldDB" id="A0A1H0PDF1"/>
<dbReference type="OrthoDB" id="7031465at2"/>
<dbReference type="EMBL" id="MSTQ01000007">
    <property type="protein sequence ID" value="OLU02588.1"/>
    <property type="molecule type" value="Genomic_DNA"/>
</dbReference>
<evidence type="ECO:0000313" key="7">
    <source>
        <dbReference type="Proteomes" id="UP000460142"/>
    </source>
</evidence>
<proteinExistence type="predicted"/>
<protein>
    <submittedName>
        <fullName evidence="4">TniQ protein</fullName>
    </submittedName>
</protein>
<dbReference type="Proteomes" id="UP000186756">
    <property type="component" value="Unassembled WGS sequence"/>
</dbReference>
<evidence type="ECO:0000313" key="6">
    <source>
        <dbReference type="Proteomes" id="UP000198549"/>
    </source>
</evidence>
<dbReference type="Pfam" id="PF06527">
    <property type="entry name" value="TniQ"/>
    <property type="match status" value="1"/>
</dbReference>
<name>A0A1H0PDF1_PSERE</name>
<dbReference type="InterPro" id="IPR009492">
    <property type="entry name" value="TniQ"/>
</dbReference>
<evidence type="ECO:0000313" key="3">
    <source>
        <dbReference type="EMBL" id="OLU02588.1"/>
    </source>
</evidence>
<sequence>MMLAIQPEETLRSFVERTLLIKGKHSSEEVFRKFPRWATRVDVLKIADTLGWFGCHGLNKILHRHTNYPLTAVFKNIQDVSYSRGEYLSYSRWYDYNRNPSGFCPVCVAEDIERLGFSFWRRAHCLKLNVCAEHNVELVKRCPACDKQFSHGGHDLGVMWRTCKGRHLKDSPVTVNTDPFELKKAQLFTDILSFTHHLSEEAVLAVLNEKKIHKDAVFEQKIWNSEPDRHWGTEIERRLGIVKNCRSENSLPPDQSTDLIIQAIVETYESFADFVWDVKAYRDEIRPIESLWSTYKAGDQESPHFVEENYKYGVGVWSCPFPAKRNWGVWDWRPVYYPCCNFERPKRKGPQPQPVLVENAPPGIYIRY</sequence>
<dbReference type="EMBL" id="LT629709">
    <property type="protein sequence ID" value="SDP02679.1"/>
    <property type="molecule type" value="Genomic_DNA"/>
</dbReference>
<evidence type="ECO:0000313" key="4">
    <source>
        <dbReference type="EMBL" id="SDP02679.1"/>
    </source>
</evidence>
<reference evidence="3" key="2">
    <citation type="submission" date="2017-01" db="EMBL/GenBank/DDBJ databases">
        <authorList>
            <person name="Mah S.A."/>
            <person name="Swanson W.J."/>
            <person name="Moy G.W."/>
            <person name="Vacquier V.D."/>
        </authorList>
    </citation>
    <scope>NUCLEOTIDE SEQUENCE [LARGE SCALE GENOMIC DNA]</scope>
    <source>
        <strain evidence="3">MT1</strain>
    </source>
</reference>
<gene>
    <name evidence="3" type="ORF">BVK86_14015</name>
    <name evidence="2" type="ORF">F7R15_12155</name>
    <name evidence="4" type="ORF">SAMN04490202_2617</name>
</gene>
<dbReference type="Proteomes" id="UP000198549">
    <property type="component" value="Chromosome I"/>
</dbReference>
<accession>A0A1H0PDF1</accession>
<organism evidence="4 6">
    <name type="scientific">Pseudomonas reinekei</name>
    <dbReference type="NCBI Taxonomy" id="395598"/>
    <lineage>
        <taxon>Bacteria</taxon>
        <taxon>Pseudomonadati</taxon>
        <taxon>Pseudomonadota</taxon>
        <taxon>Gammaproteobacteria</taxon>
        <taxon>Pseudomonadales</taxon>
        <taxon>Pseudomonadaceae</taxon>
        <taxon>Pseudomonas</taxon>
    </lineage>
</organism>
<keyword evidence="5" id="KW-1185">Reference proteome</keyword>
<reference evidence="4 6" key="1">
    <citation type="submission" date="2016-10" db="EMBL/GenBank/DDBJ databases">
        <authorList>
            <person name="de Groot N.N."/>
        </authorList>
    </citation>
    <scope>NUCLEOTIDE SEQUENCE [LARGE SCALE GENOMIC DNA]</scope>
    <source>
        <strain evidence="4 6">BS3776</strain>
    </source>
</reference>
<reference evidence="5" key="3">
    <citation type="submission" date="2017-01" db="EMBL/GenBank/DDBJ databases">
        <authorList>
            <person name="Poblete-Castro I."/>
        </authorList>
    </citation>
    <scope>NUCLEOTIDE SEQUENCE [LARGE SCALE GENOMIC DNA]</scope>
    <source>
        <strain evidence="5">DSM 18361 / CCUG 53116 / MT1</strain>
    </source>
</reference>
<dbReference type="Proteomes" id="UP000460142">
    <property type="component" value="Unassembled WGS sequence"/>
</dbReference>